<evidence type="ECO:0000313" key="2">
    <source>
        <dbReference type="Proteomes" id="UP000296049"/>
    </source>
</evidence>
<proteinExistence type="predicted"/>
<dbReference type="Proteomes" id="UP000296049">
    <property type="component" value="Unassembled WGS sequence"/>
</dbReference>
<organism evidence="1 2">
    <name type="scientific">Anas platyrhynchos</name>
    <name type="common">Mallard</name>
    <name type="synonym">Anas boschas</name>
    <dbReference type="NCBI Taxonomy" id="8839"/>
    <lineage>
        <taxon>Eukaryota</taxon>
        <taxon>Metazoa</taxon>
        <taxon>Chordata</taxon>
        <taxon>Craniata</taxon>
        <taxon>Vertebrata</taxon>
        <taxon>Euteleostomi</taxon>
        <taxon>Archelosauria</taxon>
        <taxon>Archosauria</taxon>
        <taxon>Dinosauria</taxon>
        <taxon>Saurischia</taxon>
        <taxon>Theropoda</taxon>
        <taxon>Coelurosauria</taxon>
        <taxon>Aves</taxon>
        <taxon>Neognathae</taxon>
        <taxon>Galloanserae</taxon>
        <taxon>Anseriformes</taxon>
        <taxon>Anatidae</taxon>
        <taxon>Anatinae</taxon>
        <taxon>Anas</taxon>
    </lineage>
</organism>
<keyword evidence="2" id="KW-1185">Reference proteome</keyword>
<dbReference type="EMBL" id="KB743261">
    <property type="protein sequence ID" value="EOA99841.1"/>
    <property type="molecule type" value="Genomic_DNA"/>
</dbReference>
<sequence length="159" mass="17525">MSLILLLPKCPRLTTSSGLAFGVGGTIQRLKFISSSLQSPHKTSQQLSEHAVRNQAAQISTRAQELDVCTQTLNTGNEMTMCYDNMIIRYVTGASVFYTSVLEVFEEERITDRIFGCNMETGNKAPPAALLTWLAEPAIPSALQSDTKKYGEALIHLRE</sequence>
<evidence type="ECO:0000313" key="1">
    <source>
        <dbReference type="EMBL" id="EOA99841.1"/>
    </source>
</evidence>
<name>R0JRT2_ANAPL</name>
<reference evidence="2" key="1">
    <citation type="journal article" date="2013" name="Nat. Genet.">
        <title>The duck genome and transcriptome provide insight into an avian influenza virus reservoir species.</title>
        <authorList>
            <person name="Huang Y."/>
            <person name="Li Y."/>
            <person name="Burt D.W."/>
            <person name="Chen H."/>
            <person name="Zhang Y."/>
            <person name="Qian W."/>
            <person name="Kim H."/>
            <person name="Gan S."/>
            <person name="Zhao Y."/>
            <person name="Li J."/>
            <person name="Yi K."/>
            <person name="Feng H."/>
            <person name="Zhu P."/>
            <person name="Li B."/>
            <person name="Liu Q."/>
            <person name="Fairley S."/>
            <person name="Magor K.E."/>
            <person name="Du Z."/>
            <person name="Hu X."/>
            <person name="Goodman L."/>
            <person name="Tafer H."/>
            <person name="Vignal A."/>
            <person name="Lee T."/>
            <person name="Kim K.W."/>
            <person name="Sheng Z."/>
            <person name="An Y."/>
            <person name="Searle S."/>
            <person name="Herrero J."/>
            <person name="Groenen M.A."/>
            <person name="Crooijmans R.P."/>
            <person name="Faraut T."/>
            <person name="Cai Q."/>
            <person name="Webster R.G."/>
            <person name="Aldridge J.R."/>
            <person name="Warren W.C."/>
            <person name="Bartschat S."/>
            <person name="Kehr S."/>
            <person name="Marz M."/>
            <person name="Stadler P.F."/>
            <person name="Smith J."/>
            <person name="Kraus R.H."/>
            <person name="Zhao Y."/>
            <person name="Ren L."/>
            <person name="Fei J."/>
            <person name="Morisson M."/>
            <person name="Kaiser P."/>
            <person name="Griffin D.K."/>
            <person name="Rao M."/>
            <person name="Pitel F."/>
            <person name="Wang J."/>
            <person name="Li N."/>
        </authorList>
    </citation>
    <scope>NUCLEOTIDE SEQUENCE [LARGE SCALE GENOMIC DNA]</scope>
</reference>
<protein>
    <submittedName>
        <fullName evidence="1">Uncharacterized protein</fullName>
    </submittedName>
</protein>
<dbReference type="AlphaFoldDB" id="R0JRT2"/>
<accession>R0JRT2</accession>
<gene>
    <name evidence="1" type="ORF">Anapl_13018</name>
</gene>